<dbReference type="EMBL" id="AP021876">
    <property type="protein sequence ID" value="BBO80505.1"/>
    <property type="molecule type" value="Genomic_DNA"/>
</dbReference>
<dbReference type="InterPro" id="IPR001405">
    <property type="entry name" value="UPF0758"/>
</dbReference>
<feature type="domain" description="MPN" evidence="7">
    <location>
        <begin position="109"/>
        <end position="231"/>
    </location>
</feature>
<dbReference type="SUPFAM" id="SSF47781">
    <property type="entry name" value="RuvA domain 2-like"/>
    <property type="match status" value="1"/>
</dbReference>
<keyword evidence="2" id="KW-0479">Metal-binding</keyword>
<gene>
    <name evidence="8" type="ORF">DSCO28_10710</name>
</gene>
<dbReference type="Gene3D" id="3.40.140.10">
    <property type="entry name" value="Cytidine Deaminase, domain 2"/>
    <property type="match status" value="1"/>
</dbReference>
<dbReference type="InterPro" id="IPR025657">
    <property type="entry name" value="RadC_JAB"/>
</dbReference>
<dbReference type="KEGG" id="dov:DSCO28_10710"/>
<dbReference type="NCBIfam" id="TIGR00608">
    <property type="entry name" value="radc"/>
    <property type="match status" value="1"/>
</dbReference>
<dbReference type="InterPro" id="IPR020891">
    <property type="entry name" value="UPF0758_CS"/>
</dbReference>
<organism evidence="8 9">
    <name type="scientific">Desulfosarcina ovata subsp. sediminis</name>
    <dbReference type="NCBI Taxonomy" id="885957"/>
    <lineage>
        <taxon>Bacteria</taxon>
        <taxon>Pseudomonadati</taxon>
        <taxon>Thermodesulfobacteriota</taxon>
        <taxon>Desulfobacteria</taxon>
        <taxon>Desulfobacterales</taxon>
        <taxon>Desulfosarcinaceae</taxon>
        <taxon>Desulfosarcina</taxon>
    </lineage>
</organism>
<keyword evidence="4" id="KW-0862">Zinc</keyword>
<accession>A0A5K7ZJU1</accession>
<dbReference type="GO" id="GO:0006508">
    <property type="term" value="P:proteolysis"/>
    <property type="evidence" value="ECO:0007669"/>
    <property type="project" value="UniProtKB-KW"/>
</dbReference>
<dbReference type="GO" id="GO:0046872">
    <property type="term" value="F:metal ion binding"/>
    <property type="evidence" value="ECO:0007669"/>
    <property type="project" value="UniProtKB-KW"/>
</dbReference>
<dbReference type="RefSeq" id="WP_231714065.1">
    <property type="nucleotide sequence ID" value="NZ_AP021876.1"/>
</dbReference>
<reference evidence="8 9" key="1">
    <citation type="submission" date="2019-11" db="EMBL/GenBank/DDBJ databases">
        <title>Comparative genomics of hydrocarbon-degrading Desulfosarcina strains.</title>
        <authorList>
            <person name="Watanabe M."/>
            <person name="Kojima H."/>
            <person name="Fukui M."/>
        </authorList>
    </citation>
    <scope>NUCLEOTIDE SEQUENCE [LARGE SCALE GENOMIC DNA]</scope>
    <source>
        <strain evidence="8 9">28bB2T</strain>
    </source>
</reference>
<evidence type="ECO:0000256" key="5">
    <source>
        <dbReference type="ARBA" id="ARBA00023049"/>
    </source>
</evidence>
<protein>
    <submittedName>
        <fullName evidence="8">DNA repair protein RadC</fullName>
    </submittedName>
</protein>
<proteinExistence type="inferred from homology"/>
<sequence length="243" mass="26869">MVQDEKKPPHKGAGHRRRLRDRFLQSGLDGFHDYEVIELLLTLATPRKDCKDAAKAAMTRFKSFQGVLDAAPEDLCQVPGIGPTTLFGIKLVPAVCQRYLKQQLEGKTALANSKALFDYLDHTLRDRKRECFMAIYLDAKNRVIADEILFVGTVTASAVYPREVVKAALAHTAAAVIFAHNHPSGDPTPSPDDMAITRRLVQACSLMGITVHEHLIVGAEGYYSFADHGHMARIKREASESDS</sequence>
<evidence type="ECO:0000256" key="6">
    <source>
        <dbReference type="RuleBase" id="RU003797"/>
    </source>
</evidence>
<comment type="similarity">
    <text evidence="6">Belongs to the UPF0758 family.</text>
</comment>
<dbReference type="CDD" id="cd08071">
    <property type="entry name" value="MPN_DUF2466"/>
    <property type="match status" value="1"/>
</dbReference>
<dbReference type="Proteomes" id="UP000425960">
    <property type="component" value="Chromosome"/>
</dbReference>
<evidence type="ECO:0000256" key="4">
    <source>
        <dbReference type="ARBA" id="ARBA00022833"/>
    </source>
</evidence>
<dbReference type="PANTHER" id="PTHR30471">
    <property type="entry name" value="DNA REPAIR PROTEIN RADC"/>
    <property type="match status" value="1"/>
</dbReference>
<evidence type="ECO:0000313" key="9">
    <source>
        <dbReference type="Proteomes" id="UP000425960"/>
    </source>
</evidence>
<dbReference type="PROSITE" id="PS01302">
    <property type="entry name" value="UPF0758"/>
    <property type="match status" value="1"/>
</dbReference>
<dbReference type="InterPro" id="IPR046778">
    <property type="entry name" value="UPF0758_N"/>
</dbReference>
<evidence type="ECO:0000313" key="8">
    <source>
        <dbReference type="EMBL" id="BBO80505.1"/>
    </source>
</evidence>
<keyword evidence="3" id="KW-0378">Hydrolase</keyword>
<keyword evidence="1" id="KW-0645">Protease</keyword>
<dbReference type="AlphaFoldDB" id="A0A5K7ZJU1"/>
<dbReference type="Gene3D" id="1.10.150.20">
    <property type="entry name" value="5' to 3' exonuclease, C-terminal subdomain"/>
    <property type="match status" value="1"/>
</dbReference>
<name>A0A5K7ZJU1_9BACT</name>
<evidence type="ECO:0000256" key="2">
    <source>
        <dbReference type="ARBA" id="ARBA00022723"/>
    </source>
</evidence>
<dbReference type="InterPro" id="IPR037518">
    <property type="entry name" value="MPN"/>
</dbReference>
<dbReference type="InterPro" id="IPR010994">
    <property type="entry name" value="RuvA_2-like"/>
</dbReference>
<dbReference type="PANTHER" id="PTHR30471:SF3">
    <property type="entry name" value="UPF0758 PROTEIN YEES-RELATED"/>
    <property type="match status" value="1"/>
</dbReference>
<dbReference type="NCBIfam" id="NF000642">
    <property type="entry name" value="PRK00024.1"/>
    <property type="match status" value="1"/>
</dbReference>
<dbReference type="Pfam" id="PF20582">
    <property type="entry name" value="UPF0758_N"/>
    <property type="match status" value="1"/>
</dbReference>
<keyword evidence="5" id="KW-0482">Metalloprotease</keyword>
<evidence type="ECO:0000256" key="3">
    <source>
        <dbReference type="ARBA" id="ARBA00022801"/>
    </source>
</evidence>
<evidence type="ECO:0000256" key="1">
    <source>
        <dbReference type="ARBA" id="ARBA00022670"/>
    </source>
</evidence>
<dbReference type="Pfam" id="PF04002">
    <property type="entry name" value="RadC"/>
    <property type="match status" value="1"/>
</dbReference>
<dbReference type="GO" id="GO:0008237">
    <property type="term" value="F:metallopeptidase activity"/>
    <property type="evidence" value="ECO:0007669"/>
    <property type="project" value="UniProtKB-KW"/>
</dbReference>
<dbReference type="PROSITE" id="PS50249">
    <property type="entry name" value="MPN"/>
    <property type="match status" value="1"/>
</dbReference>
<evidence type="ECO:0000259" key="7">
    <source>
        <dbReference type="PROSITE" id="PS50249"/>
    </source>
</evidence>